<feature type="transmembrane region" description="Helical" evidence="7">
    <location>
        <begin position="200"/>
        <end position="219"/>
    </location>
</feature>
<dbReference type="STRING" id="1413211.U473_08805"/>
<comment type="caution">
    <text evidence="8">The sequence shown here is derived from an EMBL/GenBank/DDBJ whole genome shotgun (WGS) entry which is preliminary data.</text>
</comment>
<evidence type="ECO:0000313" key="8">
    <source>
        <dbReference type="EMBL" id="KXG44089.1"/>
    </source>
</evidence>
<dbReference type="PANTHER" id="PTHR42775">
    <property type="entry name" value="PERMEASE RV2963-RELATED"/>
    <property type="match status" value="1"/>
</dbReference>
<feature type="transmembrane region" description="Helical" evidence="7">
    <location>
        <begin position="74"/>
        <end position="97"/>
    </location>
</feature>
<proteinExistence type="inferred from homology"/>
<gene>
    <name evidence="8" type="ORF">U473_08805</name>
</gene>
<name>A0A135L579_9BACI</name>
<feature type="transmembrane region" description="Helical" evidence="7">
    <location>
        <begin position="295"/>
        <end position="314"/>
    </location>
</feature>
<reference evidence="8 9" key="1">
    <citation type="submission" date="2016-02" db="EMBL/GenBank/DDBJ databases">
        <title>Draft Genome for Tepidibacillus decaturensis nov. sp. Strain Z9, an Anaerobic, Moderately Thermophilic and Heterotrophic Bacterium from Deep Subsurface of the Illinois Basin, USA.</title>
        <authorList>
            <person name="Dong Y."/>
            <person name="Chang J.Y."/>
            <person name="Sanford R."/>
            <person name="Fouke B.W."/>
        </authorList>
    </citation>
    <scope>NUCLEOTIDE SEQUENCE [LARGE SCALE GENOMIC DNA]</scope>
    <source>
        <strain evidence="8 9">Z9</strain>
    </source>
</reference>
<feature type="transmembrane region" description="Helical" evidence="7">
    <location>
        <begin position="231"/>
        <end position="251"/>
    </location>
</feature>
<evidence type="ECO:0000256" key="5">
    <source>
        <dbReference type="ARBA" id="ARBA00022989"/>
    </source>
</evidence>
<evidence type="ECO:0000256" key="6">
    <source>
        <dbReference type="ARBA" id="ARBA00023136"/>
    </source>
</evidence>
<protein>
    <recommendedName>
        <fullName evidence="10">Permease</fullName>
    </recommendedName>
</protein>
<keyword evidence="6 7" id="KW-0472">Membrane</keyword>
<keyword evidence="4 7" id="KW-0812">Transmembrane</keyword>
<dbReference type="RefSeq" id="WP_068725391.1">
    <property type="nucleotide sequence ID" value="NZ_LSKU01000001.1"/>
</dbReference>
<comment type="subcellular location">
    <subcellularLocation>
        <location evidence="1">Cell membrane</location>
        <topology evidence="1">Multi-pass membrane protein</topology>
    </subcellularLocation>
</comment>
<evidence type="ECO:0000256" key="3">
    <source>
        <dbReference type="ARBA" id="ARBA00022475"/>
    </source>
</evidence>
<feature type="transmembrane region" description="Helical" evidence="7">
    <location>
        <begin position="263"/>
        <end position="286"/>
    </location>
</feature>
<evidence type="ECO:0000256" key="2">
    <source>
        <dbReference type="ARBA" id="ARBA00006386"/>
    </source>
</evidence>
<keyword evidence="3" id="KW-1003">Cell membrane</keyword>
<feature type="transmembrane region" description="Helical" evidence="7">
    <location>
        <begin position="36"/>
        <end position="54"/>
    </location>
</feature>
<dbReference type="InterPro" id="IPR005524">
    <property type="entry name" value="DUF318"/>
</dbReference>
<evidence type="ECO:0000313" key="9">
    <source>
        <dbReference type="Proteomes" id="UP000070352"/>
    </source>
</evidence>
<dbReference type="Proteomes" id="UP000070352">
    <property type="component" value="Unassembled WGS sequence"/>
</dbReference>
<accession>A0A135L579</accession>
<sequence>MIYRFAEWLVVDLFGLSMDSRLGQSVHFFIYDTTKIILLLATMVFVISYIRSFFPPERTKRFLTGKNEYVGNTLAALLGVVSPFCSCSTVPIFIGFLEAGVPLGVTFSFLISSPIVNEVSLVMLFGLFGWKIALLYMFSGVVIAIFAGIFIGKLKLENQVEEYVYHIQSIPEEAATIEMITWKERARDSWDNVKDILGRVWIYVMIGIGIGAVIHGYAPEDLLVRYAGKDNFFAVPIATLIGVPLYSNAVGSIPVIEALLEKGVAIGTALSFMMAMTALSLPEVILLRKVIKPKLIGYFLGIVSLSIVGIGYLFNAIL</sequence>
<feature type="transmembrane region" description="Helical" evidence="7">
    <location>
        <begin position="103"/>
        <end position="125"/>
    </location>
</feature>
<dbReference type="GO" id="GO:0005886">
    <property type="term" value="C:plasma membrane"/>
    <property type="evidence" value="ECO:0007669"/>
    <property type="project" value="UniProtKB-SubCell"/>
</dbReference>
<dbReference type="PANTHER" id="PTHR42775:SF1">
    <property type="entry name" value="PERMEASE RV2963-RELATED"/>
    <property type="match status" value="1"/>
</dbReference>
<comment type="similarity">
    <text evidence="2">Belongs to the UPF0718 family.</text>
</comment>
<dbReference type="Pfam" id="PF03773">
    <property type="entry name" value="ArsP_1"/>
    <property type="match status" value="1"/>
</dbReference>
<dbReference type="InterPro" id="IPR053166">
    <property type="entry name" value="UPF0718_permease"/>
</dbReference>
<evidence type="ECO:0008006" key="10">
    <source>
        <dbReference type="Google" id="ProtNLM"/>
    </source>
</evidence>
<feature type="transmembrane region" description="Helical" evidence="7">
    <location>
        <begin position="132"/>
        <end position="151"/>
    </location>
</feature>
<organism evidence="8 9">
    <name type="scientific">Tepidibacillus decaturensis</name>
    <dbReference type="NCBI Taxonomy" id="1413211"/>
    <lineage>
        <taxon>Bacteria</taxon>
        <taxon>Bacillati</taxon>
        <taxon>Bacillota</taxon>
        <taxon>Bacilli</taxon>
        <taxon>Bacillales</taxon>
        <taxon>Bacillaceae</taxon>
        <taxon>Tepidibacillus</taxon>
    </lineage>
</organism>
<dbReference type="AlphaFoldDB" id="A0A135L579"/>
<evidence type="ECO:0000256" key="4">
    <source>
        <dbReference type="ARBA" id="ARBA00022692"/>
    </source>
</evidence>
<evidence type="ECO:0000256" key="1">
    <source>
        <dbReference type="ARBA" id="ARBA00004651"/>
    </source>
</evidence>
<dbReference type="OrthoDB" id="9777774at2"/>
<keyword evidence="5 7" id="KW-1133">Transmembrane helix</keyword>
<dbReference type="EMBL" id="LSKU01000001">
    <property type="protein sequence ID" value="KXG44089.1"/>
    <property type="molecule type" value="Genomic_DNA"/>
</dbReference>
<evidence type="ECO:0000256" key="7">
    <source>
        <dbReference type="SAM" id="Phobius"/>
    </source>
</evidence>
<keyword evidence="9" id="KW-1185">Reference proteome</keyword>